<dbReference type="Pfam" id="PF01699">
    <property type="entry name" value="Na_Ca_ex"/>
    <property type="match status" value="2"/>
</dbReference>
<evidence type="ECO:0000259" key="6">
    <source>
        <dbReference type="Pfam" id="PF01699"/>
    </source>
</evidence>
<dbReference type="GO" id="GO:0006874">
    <property type="term" value="P:intracellular calcium ion homeostasis"/>
    <property type="evidence" value="ECO:0007669"/>
    <property type="project" value="TreeGrafter"/>
</dbReference>
<feature type="transmembrane region" description="Helical" evidence="5">
    <location>
        <begin position="32"/>
        <end position="54"/>
    </location>
</feature>
<proteinExistence type="predicted"/>
<accession>A0A7I8DI42</accession>
<dbReference type="InterPro" id="IPR004481">
    <property type="entry name" value="K/Na/Ca-exchanger"/>
</dbReference>
<evidence type="ECO:0000256" key="2">
    <source>
        <dbReference type="ARBA" id="ARBA00022692"/>
    </source>
</evidence>
<evidence type="ECO:0000313" key="7">
    <source>
        <dbReference type="EMBL" id="BCJ98020.1"/>
    </source>
</evidence>
<organism evidence="7 8">
    <name type="scientific">Anaerocolumna chitinilytica</name>
    <dbReference type="NCBI Taxonomy" id="1727145"/>
    <lineage>
        <taxon>Bacteria</taxon>
        <taxon>Bacillati</taxon>
        <taxon>Bacillota</taxon>
        <taxon>Clostridia</taxon>
        <taxon>Lachnospirales</taxon>
        <taxon>Lachnospiraceae</taxon>
        <taxon>Anaerocolumna</taxon>
    </lineage>
</organism>
<dbReference type="InterPro" id="IPR004837">
    <property type="entry name" value="NaCa_Exmemb"/>
</dbReference>
<dbReference type="Gene3D" id="1.20.1420.30">
    <property type="entry name" value="NCX, central ion-binding region"/>
    <property type="match status" value="1"/>
</dbReference>
<dbReference type="GO" id="GO:0008273">
    <property type="term" value="F:calcium, potassium:sodium antiporter activity"/>
    <property type="evidence" value="ECO:0007669"/>
    <property type="project" value="TreeGrafter"/>
</dbReference>
<feature type="transmembrane region" description="Helical" evidence="5">
    <location>
        <begin position="277"/>
        <end position="296"/>
    </location>
</feature>
<evidence type="ECO:0000256" key="5">
    <source>
        <dbReference type="SAM" id="Phobius"/>
    </source>
</evidence>
<dbReference type="PANTHER" id="PTHR10846">
    <property type="entry name" value="SODIUM/POTASSIUM/CALCIUM EXCHANGER"/>
    <property type="match status" value="1"/>
</dbReference>
<dbReference type="RefSeq" id="WP_185258381.1">
    <property type="nucleotide sequence ID" value="NZ_AP023368.1"/>
</dbReference>
<feature type="transmembrane region" description="Helical" evidence="5">
    <location>
        <begin position="308"/>
        <end position="326"/>
    </location>
</feature>
<dbReference type="AlphaFoldDB" id="A0A7I8DI42"/>
<feature type="transmembrane region" description="Helical" evidence="5">
    <location>
        <begin position="183"/>
        <end position="200"/>
    </location>
</feature>
<comment type="subcellular location">
    <subcellularLocation>
        <location evidence="1">Membrane</location>
        <topology evidence="1">Multi-pass membrane protein</topology>
    </subcellularLocation>
</comment>
<dbReference type="InterPro" id="IPR044880">
    <property type="entry name" value="NCX_ion-bd_dom_sf"/>
</dbReference>
<dbReference type="EMBL" id="AP023368">
    <property type="protein sequence ID" value="BCJ98020.1"/>
    <property type="molecule type" value="Genomic_DNA"/>
</dbReference>
<feature type="domain" description="Sodium/calcium exchanger membrane region" evidence="6">
    <location>
        <begin position="3"/>
        <end position="143"/>
    </location>
</feature>
<dbReference type="KEGG" id="acht:bsdcttw_10610"/>
<evidence type="ECO:0000256" key="1">
    <source>
        <dbReference type="ARBA" id="ARBA00004141"/>
    </source>
</evidence>
<dbReference type="Proteomes" id="UP000515703">
    <property type="component" value="Chromosome"/>
</dbReference>
<dbReference type="NCBIfam" id="TIGR00367">
    <property type="entry name" value="calcium/sodium antiporter"/>
    <property type="match status" value="1"/>
</dbReference>
<sequence>MQYFLLVLGLVMIVKSADVLIDSTSKIARRYGVSSFIIGITVVAFGTSAPELAVGIMSGISHSNQLTLGNIIGSSLSNIALIVGISAIIMPLQVRDSVVKRELPILIGIQILLTVMLFDDRLLSRINGIILLIGFIGFMLYIMKNSKDSIEIEIDAEGDIDTDADGNHVPLDAFKKVEKLGKLWIYSILSLAGLFIGGRLTESSSSNIASNLGLSETLIGLTVVAIATTLPELITSIIAAKKKEPDIILGNCIGSNIFNILLVLGCSSLISPIRVDFSLWVDVAIMITLTVFIFVISWFRKSIKRKTGVFLLLAYIFYLVFKVITVL</sequence>
<feature type="transmembrane region" description="Helical" evidence="5">
    <location>
        <begin position="122"/>
        <end position="142"/>
    </location>
</feature>
<feature type="transmembrane region" description="Helical" evidence="5">
    <location>
        <begin position="220"/>
        <end position="240"/>
    </location>
</feature>
<dbReference type="GO" id="GO:0005262">
    <property type="term" value="F:calcium channel activity"/>
    <property type="evidence" value="ECO:0007669"/>
    <property type="project" value="TreeGrafter"/>
</dbReference>
<name>A0A7I8DI42_9FIRM</name>
<keyword evidence="3 5" id="KW-1133">Transmembrane helix</keyword>
<protein>
    <recommendedName>
        <fullName evidence="6">Sodium/calcium exchanger membrane region domain-containing protein</fullName>
    </recommendedName>
</protein>
<gene>
    <name evidence="7" type="ORF">bsdcttw_10610</name>
</gene>
<reference evidence="7 8" key="2">
    <citation type="submission" date="2020-08" db="EMBL/GenBank/DDBJ databases">
        <authorList>
            <person name="Ueki A."/>
            <person name="Tonouchi A."/>
        </authorList>
    </citation>
    <scope>NUCLEOTIDE SEQUENCE [LARGE SCALE GENOMIC DNA]</scope>
    <source>
        <strain evidence="7 8">CTTW</strain>
    </source>
</reference>
<feature type="transmembrane region" description="Helical" evidence="5">
    <location>
        <begin position="247"/>
        <end position="271"/>
    </location>
</feature>
<feature type="domain" description="Sodium/calcium exchanger membrane region" evidence="6">
    <location>
        <begin position="183"/>
        <end position="322"/>
    </location>
</feature>
<keyword evidence="2 5" id="KW-0812">Transmembrane</keyword>
<evidence type="ECO:0000313" key="8">
    <source>
        <dbReference type="Proteomes" id="UP000515703"/>
    </source>
</evidence>
<reference evidence="7 8" key="1">
    <citation type="submission" date="2020-08" db="EMBL/GenBank/DDBJ databases">
        <title>Draft genome sequencing of an Anaerocolumna strain isolated from anoxic soil subjected to BSD treatment.</title>
        <authorList>
            <person name="Uek A."/>
            <person name="Tonouchi A."/>
        </authorList>
    </citation>
    <scope>NUCLEOTIDE SEQUENCE [LARGE SCALE GENOMIC DNA]</scope>
    <source>
        <strain evidence="7 8">CTTW</strain>
    </source>
</reference>
<keyword evidence="4 5" id="KW-0472">Membrane</keyword>
<evidence type="ECO:0000256" key="4">
    <source>
        <dbReference type="ARBA" id="ARBA00023136"/>
    </source>
</evidence>
<dbReference type="GO" id="GO:0005886">
    <property type="term" value="C:plasma membrane"/>
    <property type="evidence" value="ECO:0007669"/>
    <property type="project" value="TreeGrafter"/>
</dbReference>
<feature type="transmembrane region" description="Helical" evidence="5">
    <location>
        <begin position="66"/>
        <end position="90"/>
    </location>
</feature>
<dbReference type="Gene3D" id="6.10.280.80">
    <property type="entry name" value="NCX, peripheral helical region"/>
    <property type="match status" value="1"/>
</dbReference>
<keyword evidence="8" id="KW-1185">Reference proteome</keyword>
<evidence type="ECO:0000256" key="3">
    <source>
        <dbReference type="ARBA" id="ARBA00022989"/>
    </source>
</evidence>
<dbReference type="PANTHER" id="PTHR10846:SF8">
    <property type="entry name" value="INNER MEMBRANE PROTEIN YRBG"/>
    <property type="match status" value="1"/>
</dbReference>